<sequence length="141" mass="15368">MLGKGIGLLVVLVVTVSITPAFALTELERATMEDPRLENAFGAPIVDNVNVSQQVQISSDITNHQTKSQNFVYLVQIKNDADLVVSLGWISGQLTPDQKLSPSLSWTPNSSGKFTAEIFVWEGLNNQNALSEYTTMQISVS</sequence>
<dbReference type="AlphaFoldDB" id="A0A7D5R7Y5"/>
<organism evidence="1 2">
    <name type="scientific">Nitrosopumilus cobalaminigenes</name>
    <dbReference type="NCBI Taxonomy" id="1470066"/>
    <lineage>
        <taxon>Archaea</taxon>
        <taxon>Nitrososphaerota</taxon>
        <taxon>Nitrososphaeria</taxon>
        <taxon>Nitrosopumilales</taxon>
        <taxon>Nitrosopumilaceae</taxon>
        <taxon>Nitrosopumilus</taxon>
    </lineage>
</organism>
<dbReference type="OrthoDB" id="11516at2157"/>
<dbReference type="RefSeq" id="WP_179360121.1">
    <property type="nucleotide sequence ID" value="NZ_CP026993.1"/>
</dbReference>
<evidence type="ECO:0000313" key="1">
    <source>
        <dbReference type="EMBL" id="QLH03021.1"/>
    </source>
</evidence>
<name>A0A7D5R7Y5_9ARCH</name>
<proteinExistence type="predicted"/>
<dbReference type="GeneID" id="56059455"/>
<dbReference type="EMBL" id="CP026993">
    <property type="protein sequence ID" value="QLH03021.1"/>
    <property type="molecule type" value="Genomic_DNA"/>
</dbReference>
<protein>
    <submittedName>
        <fullName evidence="1">Uncharacterized protein</fullName>
    </submittedName>
</protein>
<dbReference type="KEGG" id="ncl:C5F47_05400"/>
<gene>
    <name evidence="1" type="ORF">C5F47_05400</name>
</gene>
<reference evidence="1 2" key="1">
    <citation type="submission" date="2018-02" db="EMBL/GenBank/DDBJ databases">
        <title>Complete genome of Nitrosopumilus cobalaminigenes HCA1.</title>
        <authorList>
            <person name="Qin W."/>
            <person name="Zheng Y."/>
            <person name="Stahl D.A."/>
        </authorList>
    </citation>
    <scope>NUCLEOTIDE SEQUENCE [LARGE SCALE GENOMIC DNA]</scope>
    <source>
        <strain evidence="1 2">HCA1</strain>
    </source>
</reference>
<keyword evidence="2" id="KW-1185">Reference proteome</keyword>
<evidence type="ECO:0000313" key="2">
    <source>
        <dbReference type="Proteomes" id="UP000509771"/>
    </source>
</evidence>
<dbReference type="Proteomes" id="UP000509771">
    <property type="component" value="Chromosome"/>
</dbReference>
<accession>A0A7D5R7Y5</accession>